<comment type="caution">
    <text evidence="2">The sequence shown here is derived from an EMBL/GenBank/DDBJ whole genome shotgun (WGS) entry which is preliminary data.</text>
</comment>
<accession>A0ABS8RXH4</accession>
<organism evidence="2 3">
    <name type="scientific">Datura stramonium</name>
    <name type="common">Jimsonweed</name>
    <name type="synonym">Common thornapple</name>
    <dbReference type="NCBI Taxonomy" id="4076"/>
    <lineage>
        <taxon>Eukaryota</taxon>
        <taxon>Viridiplantae</taxon>
        <taxon>Streptophyta</taxon>
        <taxon>Embryophyta</taxon>
        <taxon>Tracheophyta</taxon>
        <taxon>Spermatophyta</taxon>
        <taxon>Magnoliopsida</taxon>
        <taxon>eudicotyledons</taxon>
        <taxon>Gunneridae</taxon>
        <taxon>Pentapetalae</taxon>
        <taxon>asterids</taxon>
        <taxon>lamiids</taxon>
        <taxon>Solanales</taxon>
        <taxon>Solanaceae</taxon>
        <taxon>Solanoideae</taxon>
        <taxon>Datureae</taxon>
        <taxon>Datura</taxon>
    </lineage>
</organism>
<evidence type="ECO:0000313" key="2">
    <source>
        <dbReference type="EMBL" id="MCD7451433.1"/>
    </source>
</evidence>
<sequence length="106" mass="12237">MEKGGGKRCKVGKNNGSDCANSNMYEGHLGCQEITQMMKDHDISIRHLEERMNHLASQMRLDMSVKEKEQLMENVTPSPKDVDKEDIKQNIKETLFKEFIRSHSLE</sequence>
<feature type="region of interest" description="Disordered" evidence="1">
    <location>
        <begin position="1"/>
        <end position="20"/>
    </location>
</feature>
<evidence type="ECO:0000313" key="3">
    <source>
        <dbReference type="Proteomes" id="UP000823775"/>
    </source>
</evidence>
<dbReference type="Proteomes" id="UP000823775">
    <property type="component" value="Unassembled WGS sequence"/>
</dbReference>
<protein>
    <submittedName>
        <fullName evidence="2">Uncharacterized protein</fullName>
    </submittedName>
</protein>
<keyword evidence="3" id="KW-1185">Reference proteome</keyword>
<reference evidence="2 3" key="1">
    <citation type="journal article" date="2021" name="BMC Genomics">
        <title>Datura genome reveals duplications of psychoactive alkaloid biosynthetic genes and high mutation rate following tissue culture.</title>
        <authorList>
            <person name="Rajewski A."/>
            <person name="Carter-House D."/>
            <person name="Stajich J."/>
            <person name="Litt A."/>
        </authorList>
    </citation>
    <scope>NUCLEOTIDE SEQUENCE [LARGE SCALE GENOMIC DNA]</scope>
    <source>
        <strain evidence="2">AR-01</strain>
    </source>
</reference>
<gene>
    <name evidence="2" type="ORF">HAX54_011840</name>
</gene>
<name>A0ABS8RXH4_DATST</name>
<feature type="compositionally biased region" description="Basic residues" evidence="1">
    <location>
        <begin position="1"/>
        <end position="11"/>
    </location>
</feature>
<dbReference type="EMBL" id="JACEIK010000168">
    <property type="protein sequence ID" value="MCD7451433.1"/>
    <property type="molecule type" value="Genomic_DNA"/>
</dbReference>
<evidence type="ECO:0000256" key="1">
    <source>
        <dbReference type="SAM" id="MobiDB-lite"/>
    </source>
</evidence>
<proteinExistence type="predicted"/>